<feature type="non-terminal residue" evidence="1">
    <location>
        <position position="1"/>
    </location>
</feature>
<dbReference type="Gene3D" id="2.40.70.10">
    <property type="entry name" value="Acid Proteases"/>
    <property type="match status" value="1"/>
</dbReference>
<evidence type="ECO:0000313" key="1">
    <source>
        <dbReference type="EMBL" id="KAL3862884.1"/>
    </source>
</evidence>
<accession>A0ABD3VMT7</accession>
<gene>
    <name evidence="1" type="ORF">ACJMK2_008828</name>
</gene>
<dbReference type="EMBL" id="JBJQND010000011">
    <property type="protein sequence ID" value="KAL3862884.1"/>
    <property type="molecule type" value="Genomic_DNA"/>
</dbReference>
<dbReference type="SUPFAM" id="SSF50630">
    <property type="entry name" value="Acid proteases"/>
    <property type="match status" value="1"/>
</dbReference>
<dbReference type="CDD" id="cd00303">
    <property type="entry name" value="retropepsin_like"/>
    <property type="match status" value="1"/>
</dbReference>
<name>A0ABD3VMT7_SINWO</name>
<organism evidence="1 2">
    <name type="scientific">Sinanodonta woodiana</name>
    <name type="common">Chinese pond mussel</name>
    <name type="synonym">Anodonta woodiana</name>
    <dbReference type="NCBI Taxonomy" id="1069815"/>
    <lineage>
        <taxon>Eukaryota</taxon>
        <taxon>Metazoa</taxon>
        <taxon>Spiralia</taxon>
        <taxon>Lophotrochozoa</taxon>
        <taxon>Mollusca</taxon>
        <taxon>Bivalvia</taxon>
        <taxon>Autobranchia</taxon>
        <taxon>Heteroconchia</taxon>
        <taxon>Palaeoheterodonta</taxon>
        <taxon>Unionida</taxon>
        <taxon>Unionoidea</taxon>
        <taxon>Unionidae</taxon>
        <taxon>Unioninae</taxon>
        <taxon>Sinanodonta</taxon>
    </lineage>
</organism>
<comment type="caution">
    <text evidence="1">The sequence shown here is derived from an EMBL/GenBank/DDBJ whole genome shotgun (WGS) entry which is preliminary data.</text>
</comment>
<reference evidence="1 2" key="1">
    <citation type="submission" date="2024-11" db="EMBL/GenBank/DDBJ databases">
        <title>Chromosome-level genome assembly of the freshwater bivalve Anodonta woodiana.</title>
        <authorList>
            <person name="Chen X."/>
        </authorList>
    </citation>
    <scope>NUCLEOTIDE SEQUENCE [LARGE SCALE GENOMIC DNA]</scope>
    <source>
        <strain evidence="1">MN2024</strain>
        <tissue evidence="1">Gills</tissue>
    </source>
</reference>
<proteinExistence type="predicted"/>
<evidence type="ECO:0008006" key="3">
    <source>
        <dbReference type="Google" id="ProtNLM"/>
    </source>
</evidence>
<sequence length="207" mass="23001">YVNGRELMFVKDTGSDMTLIREDLVDQSCKLEGHKVTVYTAVGQPFTAQLAVVNIETKYYKGPAQVGLVSNLADEALMGMDILSKKGSFMVTRSMVKELDNERTVKHIDQCEDEGMDEVVNKNIEMADTDKHKDIEVDKLPEVNVDMLPKPQLADSSLQSIRMTSFAISEEAKEEPMSFFWEKDILRRNGQYGDGSCGGKPNAVPGG</sequence>
<protein>
    <recommendedName>
        <fullName evidence="3">Peptidase A2 domain-containing protein</fullName>
    </recommendedName>
</protein>
<dbReference type="AlphaFoldDB" id="A0ABD3VMT7"/>
<dbReference type="Proteomes" id="UP001634394">
    <property type="component" value="Unassembled WGS sequence"/>
</dbReference>
<keyword evidence="2" id="KW-1185">Reference proteome</keyword>
<dbReference type="InterPro" id="IPR021109">
    <property type="entry name" value="Peptidase_aspartic_dom_sf"/>
</dbReference>
<evidence type="ECO:0000313" key="2">
    <source>
        <dbReference type="Proteomes" id="UP001634394"/>
    </source>
</evidence>
<feature type="non-terminal residue" evidence="1">
    <location>
        <position position="207"/>
    </location>
</feature>